<gene>
    <name evidence="3" type="ORF">HMPREF0877_0876</name>
</gene>
<dbReference type="PANTHER" id="PTHR21021">
    <property type="entry name" value="GAF/PUTATIVE CYTOSKELETAL PROTEIN"/>
    <property type="match status" value="1"/>
</dbReference>
<organism evidence="3 4">
    <name type="scientific">Weissella paramesenteroides ATCC 33313</name>
    <dbReference type="NCBI Taxonomy" id="585506"/>
    <lineage>
        <taxon>Bacteria</taxon>
        <taxon>Bacillati</taxon>
        <taxon>Bacillota</taxon>
        <taxon>Bacilli</taxon>
        <taxon>Lactobacillales</taxon>
        <taxon>Lactobacillaceae</taxon>
        <taxon>Weissella</taxon>
    </lineage>
</organism>
<evidence type="ECO:0000313" key="4">
    <source>
        <dbReference type="Proteomes" id="UP000004528"/>
    </source>
</evidence>
<evidence type="ECO:0000259" key="2">
    <source>
        <dbReference type="Pfam" id="PF01590"/>
    </source>
</evidence>
<dbReference type="InterPro" id="IPR029016">
    <property type="entry name" value="GAF-like_dom_sf"/>
</dbReference>
<evidence type="ECO:0000313" key="3">
    <source>
        <dbReference type="EMBL" id="EER74935.1"/>
    </source>
</evidence>
<dbReference type="HOGENOM" id="CLU_077738_2_0_9"/>
<dbReference type="Gene3D" id="3.30.450.40">
    <property type="match status" value="1"/>
</dbReference>
<dbReference type="GO" id="GO:0033745">
    <property type="term" value="F:L-methionine-(R)-S-oxide reductase activity"/>
    <property type="evidence" value="ECO:0007669"/>
    <property type="project" value="TreeGrafter"/>
</dbReference>
<dbReference type="SUPFAM" id="SSF55781">
    <property type="entry name" value="GAF domain-like"/>
    <property type="match status" value="1"/>
</dbReference>
<sequence>MRKRIFMINVKSLVAKQLESLLEEENNVVTNLANASALIFQSYENVNWAGFYIYNSETNELDLGPFQGNVACMHIKPGSGVVGTAFEKKTSIIVPDVHEFAGHIACDANSKSELVVPLFKNDEIYGVIDIDSPSLDRFSSVEQEEIEELAVVLSEHV</sequence>
<dbReference type="STRING" id="585506.HMPREF0877_0876"/>
<comment type="caution">
    <text evidence="3">The sequence shown here is derived from an EMBL/GenBank/DDBJ whole genome shotgun (WGS) entry which is preliminary data.</text>
</comment>
<dbReference type="InterPro" id="IPR000614">
    <property type="entry name" value="FRMsr_CS"/>
</dbReference>
<dbReference type="Proteomes" id="UP000004528">
    <property type="component" value="Unassembled WGS sequence"/>
</dbReference>
<dbReference type="AlphaFoldDB" id="C5RA81"/>
<feature type="domain" description="GAF" evidence="2">
    <location>
        <begin position="46"/>
        <end position="153"/>
    </location>
</feature>
<proteinExistence type="inferred from homology"/>
<dbReference type="FunFam" id="3.30.450.40:FF:000008">
    <property type="entry name" value="GAF domain-containing proteins"/>
    <property type="match status" value="1"/>
</dbReference>
<dbReference type="PROSITE" id="PS01320">
    <property type="entry name" value="UPF0067"/>
    <property type="match status" value="1"/>
</dbReference>
<dbReference type="eggNOG" id="COG1956">
    <property type="taxonomic scope" value="Bacteria"/>
</dbReference>
<evidence type="ECO:0000256" key="1">
    <source>
        <dbReference type="ARBA" id="ARBA00038454"/>
    </source>
</evidence>
<comment type="similarity">
    <text evidence="1">Belongs to the free Met sulfoxide reductase family.</text>
</comment>
<dbReference type="EMBL" id="ACKU01000012">
    <property type="protein sequence ID" value="EER74935.1"/>
    <property type="molecule type" value="Genomic_DNA"/>
</dbReference>
<dbReference type="InterPro" id="IPR003018">
    <property type="entry name" value="GAF"/>
</dbReference>
<name>C5RA81_WEIPA</name>
<dbReference type="InterPro" id="IPR051330">
    <property type="entry name" value="Phosphatase_reg/MetRdx"/>
</dbReference>
<dbReference type="GO" id="GO:0005829">
    <property type="term" value="C:cytosol"/>
    <property type="evidence" value="ECO:0007669"/>
    <property type="project" value="TreeGrafter"/>
</dbReference>
<accession>C5RA81</accession>
<keyword evidence="4" id="KW-1185">Reference proteome</keyword>
<reference evidence="3 4" key="1">
    <citation type="submission" date="2009-04" db="EMBL/GenBank/DDBJ databases">
        <authorList>
            <person name="Qin X."/>
            <person name="Bachman B."/>
            <person name="Battles P."/>
            <person name="Bell A."/>
            <person name="Bess C."/>
            <person name="Bickham C."/>
            <person name="Chaboub L."/>
            <person name="Chen D."/>
            <person name="Coyle M."/>
            <person name="Deiros D.R."/>
            <person name="Dinh H."/>
            <person name="Forbes L."/>
            <person name="Fowler G."/>
            <person name="Francisco L."/>
            <person name="Fu Q."/>
            <person name="Gubbala S."/>
            <person name="Hale W."/>
            <person name="Han Y."/>
            <person name="Hemphill L."/>
            <person name="Highlander S.K."/>
            <person name="Hirani K."/>
            <person name="Hogues M."/>
            <person name="Jackson L."/>
            <person name="Jakkamsetti A."/>
            <person name="Javaid M."/>
            <person name="Jiang H."/>
            <person name="Korchina V."/>
            <person name="Kovar C."/>
            <person name="Lara F."/>
            <person name="Lee S."/>
            <person name="Mata R."/>
            <person name="Mathew T."/>
            <person name="Moen C."/>
            <person name="Morales K."/>
            <person name="Munidasa M."/>
            <person name="Nazareth L."/>
            <person name="Ngo R."/>
            <person name="Nguyen L."/>
            <person name="Okwuonu G."/>
            <person name="Ongeri F."/>
            <person name="Patil S."/>
            <person name="Petrosino J."/>
            <person name="Pham C."/>
            <person name="Pham P."/>
            <person name="Pu L.-L."/>
            <person name="Puazo M."/>
            <person name="Raj R."/>
            <person name="Reid J."/>
            <person name="Rouhana J."/>
            <person name="Saada N."/>
            <person name="Shang Y."/>
            <person name="Simmons D."/>
            <person name="Thornton R."/>
            <person name="Warren J."/>
            <person name="Weissenberger G."/>
            <person name="Zhang J."/>
            <person name="Zhang L."/>
            <person name="Zhou C."/>
            <person name="Zhu D."/>
            <person name="Muzny D."/>
            <person name="Worley K."/>
            <person name="Gibbs R."/>
        </authorList>
    </citation>
    <scope>NUCLEOTIDE SEQUENCE [LARGE SCALE GENOMIC DNA]</scope>
    <source>
        <strain evidence="3 4">ATCC 33313</strain>
    </source>
</reference>
<protein>
    <recommendedName>
        <fullName evidence="2">GAF domain-containing protein</fullName>
    </recommendedName>
</protein>
<dbReference type="PANTHER" id="PTHR21021:SF15">
    <property type="entry name" value="FREE METHIONINE-R-SULFOXIDE REDUCTASE"/>
    <property type="match status" value="1"/>
</dbReference>
<dbReference type="Pfam" id="PF01590">
    <property type="entry name" value="GAF"/>
    <property type="match status" value="1"/>
</dbReference>